<evidence type="ECO:0000313" key="4">
    <source>
        <dbReference type="EMBL" id="CAJ0577646.1"/>
    </source>
</evidence>
<evidence type="ECO:0000313" key="5">
    <source>
        <dbReference type="Proteomes" id="UP001177023"/>
    </source>
</evidence>
<dbReference type="AlphaFoldDB" id="A0AA36D0I6"/>
<feature type="compositionally biased region" description="Low complexity" evidence="1">
    <location>
        <begin position="56"/>
        <end position="69"/>
    </location>
</feature>
<dbReference type="EMBL" id="CATQJA010002651">
    <property type="protein sequence ID" value="CAJ0577646.1"/>
    <property type="molecule type" value="Genomic_DNA"/>
</dbReference>
<sequence length="291" mass="31663">MPRRGEGLATMMLLLGPPPGGIPGQNTGQSGQRPALRIPTTVIRRPSTVVPEDTMSQSPSSSGECASPSLHPRGPGITGSTVCLQVSSPKQQHSVRYNLPSRSRHSSRRSSWGSCEREKKAMDFDPNGAKWQCCCCNLPTGLKIMAVGEVLLSSAVAATSIACIFTSETGLTWFLGSLVFVCLFMAVGSVLLFAAIASPSNEMEVVETATLSMDERGNWQQHHRNNFDAVSESLALRLVGLVFGMLFFAVLVFYTIYLVLRCVHYVRSFARLRERRESLIQAGMIEYGSKG</sequence>
<organism evidence="4 5">
    <name type="scientific">Mesorhabditis spiculigera</name>
    <dbReference type="NCBI Taxonomy" id="96644"/>
    <lineage>
        <taxon>Eukaryota</taxon>
        <taxon>Metazoa</taxon>
        <taxon>Ecdysozoa</taxon>
        <taxon>Nematoda</taxon>
        <taxon>Chromadorea</taxon>
        <taxon>Rhabditida</taxon>
        <taxon>Rhabditina</taxon>
        <taxon>Rhabditomorpha</taxon>
        <taxon>Rhabditoidea</taxon>
        <taxon>Rhabditidae</taxon>
        <taxon>Mesorhabditinae</taxon>
        <taxon>Mesorhabditis</taxon>
    </lineage>
</organism>
<dbReference type="Pfam" id="PF22954">
    <property type="entry name" value="DUF7027"/>
    <property type="match status" value="1"/>
</dbReference>
<dbReference type="InterPro" id="IPR054291">
    <property type="entry name" value="DUF7027"/>
</dbReference>
<feature type="non-terminal residue" evidence="4">
    <location>
        <position position="1"/>
    </location>
</feature>
<protein>
    <recommendedName>
        <fullName evidence="3">DUF7027 domain-containing protein</fullName>
    </recommendedName>
</protein>
<dbReference type="Proteomes" id="UP001177023">
    <property type="component" value="Unassembled WGS sequence"/>
</dbReference>
<evidence type="ECO:0000256" key="2">
    <source>
        <dbReference type="SAM" id="Phobius"/>
    </source>
</evidence>
<proteinExistence type="predicted"/>
<feature type="region of interest" description="Disordered" evidence="1">
    <location>
        <begin position="48"/>
        <end position="71"/>
    </location>
</feature>
<feature type="transmembrane region" description="Helical" evidence="2">
    <location>
        <begin position="144"/>
        <end position="166"/>
    </location>
</feature>
<keyword evidence="2" id="KW-0472">Membrane</keyword>
<accession>A0AA36D0I6</accession>
<keyword evidence="2" id="KW-1133">Transmembrane helix</keyword>
<keyword evidence="2" id="KW-0812">Transmembrane</keyword>
<feature type="domain" description="DUF7027" evidence="3">
    <location>
        <begin position="140"/>
        <end position="197"/>
    </location>
</feature>
<feature type="transmembrane region" description="Helical" evidence="2">
    <location>
        <begin position="173"/>
        <end position="197"/>
    </location>
</feature>
<gene>
    <name evidence="4" type="ORF">MSPICULIGERA_LOCUS15915</name>
</gene>
<evidence type="ECO:0000259" key="3">
    <source>
        <dbReference type="Pfam" id="PF22954"/>
    </source>
</evidence>
<feature type="region of interest" description="Disordered" evidence="1">
    <location>
        <begin position="88"/>
        <end position="116"/>
    </location>
</feature>
<name>A0AA36D0I6_9BILA</name>
<feature type="transmembrane region" description="Helical" evidence="2">
    <location>
        <begin position="234"/>
        <end position="260"/>
    </location>
</feature>
<evidence type="ECO:0000256" key="1">
    <source>
        <dbReference type="SAM" id="MobiDB-lite"/>
    </source>
</evidence>
<reference evidence="4" key="1">
    <citation type="submission" date="2023-06" db="EMBL/GenBank/DDBJ databases">
        <authorList>
            <person name="Delattre M."/>
        </authorList>
    </citation>
    <scope>NUCLEOTIDE SEQUENCE</scope>
    <source>
        <strain evidence="4">AF72</strain>
    </source>
</reference>
<keyword evidence="5" id="KW-1185">Reference proteome</keyword>
<comment type="caution">
    <text evidence="4">The sequence shown here is derived from an EMBL/GenBank/DDBJ whole genome shotgun (WGS) entry which is preliminary data.</text>
</comment>